<keyword evidence="1 5" id="KW-0808">Transferase</keyword>
<dbReference type="FunFam" id="3.40.50.2000:FF:000100">
    <property type="entry name" value="Glycosyltransferase family 1 protein"/>
    <property type="match status" value="1"/>
</dbReference>
<dbReference type="InterPro" id="IPR002213">
    <property type="entry name" value="UDP_glucos_trans"/>
</dbReference>
<dbReference type="Pfam" id="PF06722">
    <property type="entry name" value="EryCIII-like_C"/>
    <property type="match status" value="1"/>
</dbReference>
<dbReference type="FunFam" id="3.40.50.2000:FF:000009">
    <property type="entry name" value="Sterol 3-beta-glucosyltransferase UGT80A2"/>
    <property type="match status" value="1"/>
</dbReference>
<comment type="caution">
    <text evidence="5">The sequence shown here is derived from an EMBL/GenBank/DDBJ whole genome shotgun (WGS) entry which is preliminary data.</text>
</comment>
<dbReference type="PANTHER" id="PTHR48050">
    <property type="entry name" value="STEROL 3-BETA-GLUCOSYLTRANSFERASE"/>
    <property type="match status" value="1"/>
</dbReference>
<dbReference type="Pfam" id="PF03033">
    <property type="entry name" value="Glyco_transf_28"/>
    <property type="match status" value="1"/>
</dbReference>
<organism evidence="5 6">
    <name type="scientific">Elsinoe australis</name>
    <dbReference type="NCBI Taxonomy" id="40998"/>
    <lineage>
        <taxon>Eukaryota</taxon>
        <taxon>Fungi</taxon>
        <taxon>Dikarya</taxon>
        <taxon>Ascomycota</taxon>
        <taxon>Pezizomycotina</taxon>
        <taxon>Dothideomycetes</taxon>
        <taxon>Dothideomycetidae</taxon>
        <taxon>Myriangiales</taxon>
        <taxon>Elsinoaceae</taxon>
        <taxon>Elsinoe</taxon>
    </lineage>
</organism>
<dbReference type="GO" id="GO:0016906">
    <property type="term" value="F:sterol 3-beta-glucosyltransferase activity"/>
    <property type="evidence" value="ECO:0007669"/>
    <property type="project" value="UniProtKB-ARBA"/>
</dbReference>
<feature type="region of interest" description="Disordered" evidence="2">
    <location>
        <begin position="1"/>
        <end position="77"/>
    </location>
</feature>
<protein>
    <submittedName>
        <fullName evidence="5">Sterol 3-beta-glucosyltransferase</fullName>
    </submittedName>
</protein>
<gene>
    <name evidence="5" type="ORF">B9Z65_7598</name>
</gene>
<proteinExistence type="predicted"/>
<dbReference type="PANTHER" id="PTHR48050:SF13">
    <property type="entry name" value="STEROL 3-BETA-GLUCOSYLTRANSFERASE UGT80A2"/>
    <property type="match status" value="1"/>
</dbReference>
<evidence type="ECO:0000256" key="2">
    <source>
        <dbReference type="SAM" id="MobiDB-lite"/>
    </source>
</evidence>
<feature type="region of interest" description="Disordered" evidence="2">
    <location>
        <begin position="702"/>
        <end position="849"/>
    </location>
</feature>
<dbReference type="GO" id="GO:0005975">
    <property type="term" value="P:carbohydrate metabolic process"/>
    <property type="evidence" value="ECO:0007669"/>
    <property type="project" value="InterPro"/>
</dbReference>
<feature type="compositionally biased region" description="Gly residues" evidence="2">
    <location>
        <begin position="1261"/>
        <end position="1273"/>
    </location>
</feature>
<feature type="compositionally biased region" description="Gly residues" evidence="2">
    <location>
        <begin position="1352"/>
        <end position="1363"/>
    </location>
</feature>
<keyword evidence="6" id="KW-1185">Reference proteome</keyword>
<evidence type="ECO:0000313" key="6">
    <source>
        <dbReference type="Proteomes" id="UP000243723"/>
    </source>
</evidence>
<dbReference type="Proteomes" id="UP000243723">
    <property type="component" value="Unassembled WGS sequence"/>
</dbReference>
<feature type="compositionally biased region" description="Low complexity" evidence="2">
    <location>
        <begin position="23"/>
        <end position="32"/>
    </location>
</feature>
<evidence type="ECO:0000313" key="5">
    <source>
        <dbReference type="EMBL" id="PSK53792.1"/>
    </source>
</evidence>
<evidence type="ECO:0000259" key="3">
    <source>
        <dbReference type="Pfam" id="PF03033"/>
    </source>
</evidence>
<reference evidence="5 6" key="1">
    <citation type="submission" date="2017-05" db="EMBL/GenBank/DDBJ databases">
        <title>Draft genome sequence of Elsinoe australis.</title>
        <authorList>
            <person name="Cheng Q."/>
        </authorList>
    </citation>
    <scope>NUCLEOTIDE SEQUENCE [LARGE SCALE GENOMIC DNA]</scope>
    <source>
        <strain evidence="5 6">NL1</strain>
    </source>
</reference>
<dbReference type="Gene3D" id="3.40.50.2000">
    <property type="entry name" value="Glycogen Phosphorylase B"/>
    <property type="match status" value="2"/>
</dbReference>
<dbReference type="SUPFAM" id="SSF53756">
    <property type="entry name" value="UDP-Glycosyltransferase/glycogen phosphorylase"/>
    <property type="match status" value="1"/>
</dbReference>
<dbReference type="EMBL" id="NHZQ01000087">
    <property type="protein sequence ID" value="PSK53792.1"/>
    <property type="molecule type" value="Genomic_DNA"/>
</dbReference>
<dbReference type="InterPro" id="IPR004276">
    <property type="entry name" value="GlycoTrans_28_N"/>
</dbReference>
<feature type="compositionally biased region" description="Polar residues" evidence="2">
    <location>
        <begin position="1096"/>
        <end position="1105"/>
    </location>
</feature>
<feature type="compositionally biased region" description="Polar residues" evidence="2">
    <location>
        <begin position="718"/>
        <end position="786"/>
    </location>
</feature>
<dbReference type="InterPro" id="IPR010610">
    <property type="entry name" value="EryCIII-like_C"/>
</dbReference>
<sequence>MASNEKAPASNEEGGVNPMLQTVVAQAAAVAAGNAEDDRAGRGTDPAPPSQGPAQTEDDINDPPPAYGEEFFEIQNDDRNLGVDTKIQLTEDGRVNINIDQRSRRLSTILAPALASQLQDVKDEEPLPPPYIPASLGGESGQQPPPPMNVVIHVVGSRGDVQPFVALGKVLKETYGHRVRLATHPVFHDFVLENGLEFFSIGGDPAELMAFMVKNPGLMPGFDVIRSGDVGKRRKEISTMIKGCWRSCIETGDGTGVEVTDDTVEDWMNSTSGSSTTDPIDNLHRPFVADAIIANPPSFAHIHCAEKLGCPLHIMFTMPYSPTQAFPHPLANIQSSNADPSITNFMSYGMVDMMTWQGLGDIINRFRQSTLGLDPISLVWAPGMLARLKIPHTYCWSPALIPKPKDWKRHISISGFYFLSLASNYTPQPELDAFLKAGPPPVYIGFGSIVVDDPNAMTKMMFDAVRKTGQRALISKGWGGMGADELGIPEGVMMLGNVPHDWLFERVSCVVHHGGAGTTAAGIAAGKPTVIVPFFGDQPFWGAMVAKAGAGPEPVAYKNLTADKLAESINMAVLPGTLERAKELAASISHENGCQTGAQSFHQQMEVDNVRCTLAPSRVAVWRLKRTKVRLSALAATVLGNEGLLDFKDLKLFRSQEYEPDTGPAEPISGATSAIVGTASSMLMGFADFPVEALKALHVHPSTAKKGKGKETEKDASSKASSDTQGQSGAQTPRTSTENMSISDARTSDAASLRSQESVTSPISSQTSNSQFNLNESLARLQSSDSNEQRPETGSRGSSMRMALRDQLSSEFVRRTSEQSPQRSRSRRRSNSPFRRSDTERSNPVDTVVGTSKGVGRILDASFRSPMDFTHALAKGFHNAPKLYGDETVRKSDKVTDFRSGIKAAGKQFGFGMYDGITGIVTQPVAGAKKEGAAGFVKGFAKGIGGIILKPQAAFFGIPGYMMKGVYKELQCTWGSSVQNYIIAARTAQGFEDWHHSTHEERSDIVQRWSVLQETLKKKKNIDEVMLDWGKDQKHKSDKRRLERRRKIKEHLDTTDFRGLLQKKNKSDASVTGTTSPHSFAKLRKAATSPMGRRSASVSRPSTPSDVDVLTPASSIDEPREAGLQHAHTFPQQPLSHQSSSTTTTTLARPPQEDEHDEELELAIQRSIQEASTGNREDDEMLERAIRESVRQLEEHPLETGEEDEESRAIEAAMQASLREAERLSGARRDVTGEFGGFGGLTGGHSEGEVGDVGDVKGAGLGRAGVNGDGSGQETGVIAPGGAQGQQEAEEDDEQKLADAIRQSLQDHEARERERSEEEIVMEYVKKQSLMEEEHRKKMMGGEGKGRDFEAGEGGSGGAHELE</sequence>
<evidence type="ECO:0000259" key="4">
    <source>
        <dbReference type="Pfam" id="PF06722"/>
    </source>
</evidence>
<dbReference type="STRING" id="40998.A0A2P8A000"/>
<feature type="compositionally biased region" description="Basic and acidic residues" evidence="2">
    <location>
        <begin position="1295"/>
        <end position="1336"/>
    </location>
</feature>
<dbReference type="InterPro" id="IPR003903">
    <property type="entry name" value="UIM_dom"/>
</dbReference>
<dbReference type="CDD" id="cd03784">
    <property type="entry name" value="GT1_Gtf-like"/>
    <property type="match status" value="1"/>
</dbReference>
<dbReference type="SMART" id="SM00726">
    <property type="entry name" value="UIM"/>
    <property type="match status" value="4"/>
</dbReference>
<accession>A0A2P8A000</accession>
<name>A0A2P8A000_9PEZI</name>
<dbReference type="PROSITE" id="PS50330">
    <property type="entry name" value="UIM"/>
    <property type="match status" value="1"/>
</dbReference>
<feature type="region of interest" description="Disordered" evidence="2">
    <location>
        <begin position="1237"/>
        <end position="1256"/>
    </location>
</feature>
<feature type="compositionally biased region" description="Polar residues" evidence="2">
    <location>
        <begin position="1068"/>
        <end position="1078"/>
    </location>
</feature>
<feature type="region of interest" description="Disordered" evidence="2">
    <location>
        <begin position="1261"/>
        <end position="1363"/>
    </location>
</feature>
<evidence type="ECO:0000256" key="1">
    <source>
        <dbReference type="ARBA" id="ARBA00022679"/>
    </source>
</evidence>
<dbReference type="InterPro" id="IPR050426">
    <property type="entry name" value="Glycosyltransferase_28"/>
</dbReference>
<feature type="region of interest" description="Disordered" evidence="2">
    <location>
        <begin position="1059"/>
        <end position="1158"/>
    </location>
</feature>
<feature type="domain" description="Erythromycin biosynthesis protein CIII-like C-terminal" evidence="4">
    <location>
        <begin position="487"/>
        <end position="578"/>
    </location>
</feature>
<dbReference type="OrthoDB" id="5835829at2759"/>
<feature type="domain" description="Glycosyltransferase family 28 N-terminal" evidence="3">
    <location>
        <begin position="150"/>
        <end position="209"/>
    </location>
</feature>